<protein>
    <recommendedName>
        <fullName evidence="3">Tantalus-like domain-containing protein</fullName>
    </recommendedName>
</protein>
<evidence type="ECO:0000256" key="2">
    <source>
        <dbReference type="SAM" id="MobiDB-lite"/>
    </source>
</evidence>
<reference evidence="4" key="1">
    <citation type="submission" date="2023-03" db="EMBL/GenBank/DDBJ databases">
        <title>Electrophorus voltai genome.</title>
        <authorList>
            <person name="Bian C."/>
        </authorList>
    </citation>
    <scope>NUCLEOTIDE SEQUENCE</scope>
    <source>
        <strain evidence="4">CB-2022</strain>
        <tissue evidence="4">Muscle</tissue>
    </source>
</reference>
<feature type="region of interest" description="Disordered" evidence="2">
    <location>
        <begin position="1029"/>
        <end position="1057"/>
    </location>
</feature>
<feature type="compositionally biased region" description="Basic and acidic residues" evidence="2">
    <location>
        <begin position="660"/>
        <end position="689"/>
    </location>
</feature>
<dbReference type="InterPro" id="IPR026320">
    <property type="entry name" value="PRR14"/>
</dbReference>
<feature type="region of interest" description="Disordered" evidence="2">
    <location>
        <begin position="140"/>
        <end position="173"/>
    </location>
</feature>
<dbReference type="Proteomes" id="UP001239994">
    <property type="component" value="Unassembled WGS sequence"/>
</dbReference>
<feature type="region of interest" description="Disordered" evidence="2">
    <location>
        <begin position="503"/>
        <end position="573"/>
    </location>
</feature>
<evidence type="ECO:0000313" key="4">
    <source>
        <dbReference type="EMBL" id="KAK1798368.1"/>
    </source>
</evidence>
<evidence type="ECO:0000256" key="1">
    <source>
        <dbReference type="ARBA" id="ARBA00022553"/>
    </source>
</evidence>
<feature type="region of interest" description="Disordered" evidence="2">
    <location>
        <begin position="270"/>
        <end position="304"/>
    </location>
</feature>
<feature type="region of interest" description="Disordered" evidence="2">
    <location>
        <begin position="1"/>
        <end position="111"/>
    </location>
</feature>
<organism evidence="4 5">
    <name type="scientific">Electrophorus voltai</name>
    <dbReference type="NCBI Taxonomy" id="2609070"/>
    <lineage>
        <taxon>Eukaryota</taxon>
        <taxon>Metazoa</taxon>
        <taxon>Chordata</taxon>
        <taxon>Craniata</taxon>
        <taxon>Vertebrata</taxon>
        <taxon>Euteleostomi</taxon>
        <taxon>Actinopterygii</taxon>
        <taxon>Neopterygii</taxon>
        <taxon>Teleostei</taxon>
        <taxon>Ostariophysi</taxon>
        <taxon>Gymnotiformes</taxon>
        <taxon>Gymnotoidei</taxon>
        <taxon>Gymnotidae</taxon>
        <taxon>Electrophorus</taxon>
    </lineage>
</organism>
<dbReference type="PANTHER" id="PTHR14522">
    <property type="entry name" value="EMO2-RELATED"/>
    <property type="match status" value="1"/>
</dbReference>
<keyword evidence="5" id="KW-1185">Reference proteome</keyword>
<dbReference type="PANTHER" id="PTHR14522:SF2">
    <property type="entry name" value="PROLINE-RICH PROTEIN 14"/>
    <property type="match status" value="1"/>
</dbReference>
<feature type="domain" description="Tantalus-like" evidence="3">
    <location>
        <begin position="956"/>
        <end position="1013"/>
    </location>
</feature>
<dbReference type="Pfam" id="PF15386">
    <property type="entry name" value="Tantalus"/>
    <property type="match status" value="1"/>
</dbReference>
<evidence type="ECO:0000313" key="5">
    <source>
        <dbReference type="Proteomes" id="UP001239994"/>
    </source>
</evidence>
<gene>
    <name evidence="4" type="ORF">P4O66_007835</name>
</gene>
<sequence length="1096" mass="118481">MLTSTQECVLPMEDDGQSVGYHGEPAPQTSSNSSVFHSCEDARRSSGCQRKSGLTGERAAKRQRENPSPIKQSYNRNNNEDKADIQEQQQEGKLERLDVETKLPEDPPPTKKWVIGPLFQSFKFKMASFTEIVMSPIRIFKSDNSPPPKAPSGHHEQLTGSNLKQSSTDKQEQMDIGCVHKDEVFSQMQAKNTAQNQCSVVQRLVFDSDLSNVNNSEDNAEISPKGSKRQRDASSSSGVESQPAPRNDAGAVGSNAFGIKNPCPDSSYCSHSLTPDAEQRGQVDSEDTFLGMPTRKSPGKESKDPLEQVVFQGSDAFSQAKAADFSNTLCARKRVDDVRKPMECVHEDKGTIVETSGSCESLEREKIGQVSRSRTRRKRDMKCRAAAALGVVNDTSDVSSSSVDEKGTMVTSDLQSSTTNVTGGHDGGECVLTGSFSPVPTPPRGTMSDCAPGIWAAARKEGQCHGRAMPCADRRHEDSEMGSRGVHPVVFLVPLAFPAGAPMAGAESPGREAGHAASGLERTQPVRRTNFRQSKHKLETSSTTTGATTLGPAAKKPSIHSQRAGTRVVKKGPRVFEEQGVSMSLTLQVAPAAHGHEDPAVPFAHACSAPRLKHCRTTRKRRAEAGAAADNGPDPSPAPELSGDGPSVPKCARDSGTLKGEVDGLHYKNDVSKKAEAMVDREARRRGAPEDGVPAAPPSCRGSSRLLRSLSCPDIPSLPDSGHAPLAPLHDKFLFSPYRRSSTAPPHSPTHSLYKRTRRHTVCTVEIEREIAPLCLRKEVHPVGWARASGHPYPCSPPSVLASCFLSSPLAFRSSRPSRGWSDACKTGAGSSTPVTLVTPLSASPLESLPASELMVFPGPSACGPSLPEWASASMSHPCSVLEPVPGEMDHDGDQHRRDVHDGSALGPELPSHAVSDEKHLSHLEIKFQTDVKRVQRSKVSSIRIRKTLPKPQYNLTPMGLPKAVRIKKKIFSVEEIYTNKNFSQPPEGRLETIYEVPLSRRDGSQSLIGQKRVKRFVEFPELGVARKPRKPPIGAAGVGGGQRKGAGNPGTGRTRRGVWASTRDEDALNLQEVESLLCSKLNELDSWMALEQMAY</sequence>
<feature type="compositionally biased region" description="Polar residues" evidence="2">
    <location>
        <begin position="27"/>
        <end position="36"/>
    </location>
</feature>
<feature type="compositionally biased region" description="Basic and acidic residues" evidence="2">
    <location>
        <begin position="78"/>
        <end position="109"/>
    </location>
</feature>
<proteinExistence type="predicted"/>
<accession>A0AAD8ZHW6</accession>
<dbReference type="EMBL" id="JAROKS010000012">
    <property type="protein sequence ID" value="KAK1798368.1"/>
    <property type="molecule type" value="Genomic_DNA"/>
</dbReference>
<name>A0AAD8ZHW6_9TELE</name>
<keyword evidence="1" id="KW-0597">Phosphoprotein</keyword>
<dbReference type="InterPro" id="IPR028149">
    <property type="entry name" value="Tantalus-like"/>
</dbReference>
<feature type="compositionally biased region" description="Gly residues" evidence="2">
    <location>
        <begin position="1037"/>
        <end position="1051"/>
    </location>
</feature>
<feature type="region of interest" description="Disordered" evidence="2">
    <location>
        <begin position="396"/>
        <end position="425"/>
    </location>
</feature>
<evidence type="ECO:0000259" key="3">
    <source>
        <dbReference type="Pfam" id="PF15386"/>
    </source>
</evidence>
<feature type="compositionally biased region" description="Polar residues" evidence="2">
    <location>
        <begin position="409"/>
        <end position="422"/>
    </location>
</feature>
<feature type="region of interest" description="Disordered" evidence="2">
    <location>
        <begin position="211"/>
        <end position="257"/>
    </location>
</feature>
<feature type="region of interest" description="Disordered" evidence="2">
    <location>
        <begin position="618"/>
        <end position="702"/>
    </location>
</feature>
<comment type="caution">
    <text evidence="4">The sequence shown here is derived from an EMBL/GenBank/DDBJ whole genome shotgun (WGS) entry which is preliminary data.</text>
</comment>
<feature type="compositionally biased region" description="Low complexity" evidence="2">
    <location>
        <begin position="540"/>
        <end position="549"/>
    </location>
</feature>
<dbReference type="AlphaFoldDB" id="A0AAD8ZHW6"/>